<dbReference type="STRING" id="416943.SAMN05445871_5992"/>
<accession>A0A1H7FH23</accession>
<dbReference type="NCBIfam" id="NF038264">
    <property type="entry name" value="kinase_SiaB"/>
    <property type="match status" value="1"/>
</dbReference>
<proteinExistence type="predicted"/>
<reference evidence="2" key="1">
    <citation type="submission" date="2016-10" db="EMBL/GenBank/DDBJ databases">
        <authorList>
            <person name="Varghese N."/>
            <person name="Submissions S."/>
        </authorList>
    </citation>
    <scope>NUCLEOTIDE SEQUENCE [LARGE SCALE GENOMIC DNA]</scope>
    <source>
        <strain evidence="2">LMG 26416</strain>
    </source>
</reference>
<sequence>MESLDLLSLREQYTRQRIMLCFNGPISRSLLEEIGNALRGYMEAEQATPNEAMDVFAVYIEMTQNIRRYTAQRGYNEQTATATVAIGRGAADGYVVFAGNVVERDDGLRLMRTIDAIGRLDPADLKAAYRAQLRRPRERAPGGGAGLGLLGIARKSRVPLQPSLADQPDGRAFFSLRAVI</sequence>
<keyword evidence="2" id="KW-1185">Reference proteome</keyword>
<dbReference type="InterPro" id="IPR046239">
    <property type="entry name" value="DUF6272"/>
</dbReference>
<protein>
    <submittedName>
        <fullName evidence="1">Uncharacterized protein</fullName>
    </submittedName>
</protein>
<dbReference type="Pfam" id="PF19788">
    <property type="entry name" value="DUF6272"/>
    <property type="match status" value="1"/>
</dbReference>
<dbReference type="NCBIfam" id="NF038262">
    <property type="entry name" value="SiaB_fam_kinase"/>
    <property type="match status" value="1"/>
</dbReference>
<dbReference type="RefSeq" id="WP_090552566.1">
    <property type="nucleotide sequence ID" value="NZ_FNSR01000003.1"/>
</dbReference>
<dbReference type="EMBL" id="FOAJ01000001">
    <property type="protein sequence ID" value="SEK23722.1"/>
    <property type="molecule type" value="Genomic_DNA"/>
</dbReference>
<dbReference type="AlphaFoldDB" id="A0A1H7FH23"/>
<evidence type="ECO:0000313" key="1">
    <source>
        <dbReference type="EMBL" id="SEK23722.1"/>
    </source>
</evidence>
<organism evidence="1 2">
    <name type="scientific">Paraburkholderia caballeronis</name>
    <dbReference type="NCBI Taxonomy" id="416943"/>
    <lineage>
        <taxon>Bacteria</taxon>
        <taxon>Pseudomonadati</taxon>
        <taxon>Pseudomonadota</taxon>
        <taxon>Betaproteobacteria</taxon>
        <taxon>Burkholderiales</taxon>
        <taxon>Burkholderiaceae</taxon>
        <taxon>Paraburkholderia</taxon>
    </lineage>
</organism>
<evidence type="ECO:0000313" key="2">
    <source>
        <dbReference type="Proteomes" id="UP000199120"/>
    </source>
</evidence>
<gene>
    <name evidence="1" type="ORF">SAMN05192542_101271</name>
</gene>
<dbReference type="Proteomes" id="UP000199120">
    <property type="component" value="Unassembled WGS sequence"/>
</dbReference>
<name>A0A1H7FH23_9BURK</name>
<dbReference type="OrthoDB" id="5365713at2"/>